<dbReference type="SUPFAM" id="SSF46955">
    <property type="entry name" value="Putative DNA-binding domain"/>
    <property type="match status" value="1"/>
</dbReference>
<evidence type="ECO:0000259" key="6">
    <source>
        <dbReference type="PROSITE" id="PS50937"/>
    </source>
</evidence>
<feature type="coiled-coil region" evidence="5">
    <location>
        <begin position="84"/>
        <end position="114"/>
    </location>
</feature>
<comment type="caution">
    <text evidence="7">The sequence shown here is derived from an EMBL/GenBank/DDBJ whole genome shotgun (WGS) entry which is preliminary data.</text>
</comment>
<dbReference type="InterPro" id="IPR000551">
    <property type="entry name" value="MerR-type_HTH_dom"/>
</dbReference>
<sequence length="149" mass="15628">MTIAGLAHAGGVGVETVRYYQRRGLLETPARGGATGHGSAVRRYGPEDVRRLRFIRAAQAAGFTLEQIAALIALDATDDRARARALAQEQIAALDAKIAELQAARRSLAQLAEACSMGSAGPCPILTAFDHPQSSRDGLTHAAARQPVG</sequence>
<dbReference type="EMBL" id="MLBY01000002">
    <property type="protein sequence ID" value="MEE7455949.1"/>
    <property type="molecule type" value="Genomic_DNA"/>
</dbReference>
<evidence type="ECO:0000313" key="7">
    <source>
        <dbReference type="EMBL" id="MEE7455949.1"/>
    </source>
</evidence>
<evidence type="ECO:0000256" key="4">
    <source>
        <dbReference type="ARBA" id="ARBA00023163"/>
    </source>
</evidence>
<keyword evidence="3" id="KW-0238">DNA-binding</keyword>
<proteinExistence type="predicted"/>
<gene>
    <name evidence="7" type="ORF">MRSR164_03735</name>
</gene>
<dbReference type="InterPro" id="IPR047057">
    <property type="entry name" value="MerR_fam"/>
</dbReference>
<evidence type="ECO:0000256" key="5">
    <source>
        <dbReference type="SAM" id="Coils"/>
    </source>
</evidence>
<dbReference type="Gene3D" id="1.10.1660.10">
    <property type="match status" value="1"/>
</dbReference>
<accession>A0ABU7T607</accession>
<organism evidence="7 8">
    <name type="scientific">Methylobacterium radiotolerans</name>
    <dbReference type="NCBI Taxonomy" id="31998"/>
    <lineage>
        <taxon>Bacteria</taxon>
        <taxon>Pseudomonadati</taxon>
        <taxon>Pseudomonadota</taxon>
        <taxon>Alphaproteobacteria</taxon>
        <taxon>Hyphomicrobiales</taxon>
        <taxon>Methylobacteriaceae</taxon>
        <taxon>Methylobacterium</taxon>
    </lineage>
</organism>
<dbReference type="InterPro" id="IPR009061">
    <property type="entry name" value="DNA-bd_dom_put_sf"/>
</dbReference>
<dbReference type="PROSITE" id="PS50937">
    <property type="entry name" value="HTH_MERR_2"/>
    <property type="match status" value="1"/>
</dbReference>
<keyword evidence="1" id="KW-0678">Repressor</keyword>
<dbReference type="Pfam" id="PF09278">
    <property type="entry name" value="MerR-DNA-bind"/>
    <property type="match status" value="1"/>
</dbReference>
<dbReference type="PANTHER" id="PTHR30204">
    <property type="entry name" value="REDOX-CYCLING DRUG-SENSING TRANSCRIPTIONAL ACTIVATOR SOXR"/>
    <property type="match status" value="1"/>
</dbReference>
<evidence type="ECO:0000256" key="2">
    <source>
        <dbReference type="ARBA" id="ARBA00023015"/>
    </source>
</evidence>
<keyword evidence="8" id="KW-1185">Reference proteome</keyword>
<feature type="domain" description="HTH merR-type" evidence="6">
    <location>
        <begin position="1"/>
        <end position="74"/>
    </location>
</feature>
<evidence type="ECO:0000256" key="3">
    <source>
        <dbReference type="ARBA" id="ARBA00023125"/>
    </source>
</evidence>
<dbReference type="SMART" id="SM00422">
    <property type="entry name" value="HTH_MERR"/>
    <property type="match status" value="1"/>
</dbReference>
<name>A0ABU7T607_9HYPH</name>
<dbReference type="PRINTS" id="PR00040">
    <property type="entry name" value="HTHMERR"/>
</dbReference>
<evidence type="ECO:0000256" key="1">
    <source>
        <dbReference type="ARBA" id="ARBA00022491"/>
    </source>
</evidence>
<evidence type="ECO:0000313" key="8">
    <source>
        <dbReference type="Proteomes" id="UP001349262"/>
    </source>
</evidence>
<dbReference type="Proteomes" id="UP001349262">
    <property type="component" value="Unassembled WGS sequence"/>
</dbReference>
<keyword evidence="2" id="KW-0805">Transcription regulation</keyword>
<keyword evidence="5" id="KW-0175">Coiled coil</keyword>
<protein>
    <submittedName>
        <fullName evidence="7">MerR family transcriptional regulator</fullName>
    </submittedName>
</protein>
<dbReference type="InterPro" id="IPR015358">
    <property type="entry name" value="Tscrpt_reg_MerR_DNA-bd"/>
</dbReference>
<keyword evidence="4" id="KW-0804">Transcription</keyword>
<dbReference type="PANTHER" id="PTHR30204:SF69">
    <property type="entry name" value="MERR-FAMILY TRANSCRIPTIONAL REGULATOR"/>
    <property type="match status" value="1"/>
</dbReference>
<reference evidence="7 8" key="1">
    <citation type="journal article" date="2012" name="Genet. Mol. Biol.">
        <title>Analysis of 16S rRNA and mxaF genes revealing insights into Methylobacterium niche-specific plant association.</title>
        <authorList>
            <person name="Dourado M.N."/>
            <person name="Andreote F.D."/>
            <person name="Dini-Andreote F."/>
            <person name="Conti R."/>
            <person name="Araujo J.M."/>
            <person name="Araujo W.L."/>
        </authorList>
    </citation>
    <scope>NUCLEOTIDE SEQUENCE [LARGE SCALE GENOMIC DNA]</scope>
    <source>
        <strain evidence="7 8">SR1.6/4</strain>
    </source>
</reference>